<evidence type="ECO:0000256" key="2">
    <source>
        <dbReference type="ARBA" id="ARBA00007613"/>
    </source>
</evidence>
<dbReference type="RefSeq" id="WP_345076997.1">
    <property type="nucleotide sequence ID" value="NZ_BAABFA010000001.1"/>
</dbReference>
<comment type="caution">
    <text evidence="9">The sequence shown here is derived from an EMBL/GenBank/DDBJ whole genome shotgun (WGS) entry which is preliminary data.</text>
</comment>
<dbReference type="Gene3D" id="1.20.1600.10">
    <property type="entry name" value="Outer membrane efflux proteins (OEP)"/>
    <property type="match status" value="1"/>
</dbReference>
<organism evidence="9 10">
    <name type="scientific">Nemorincola caseinilytica</name>
    <dbReference type="NCBI Taxonomy" id="2054315"/>
    <lineage>
        <taxon>Bacteria</taxon>
        <taxon>Pseudomonadati</taxon>
        <taxon>Bacteroidota</taxon>
        <taxon>Chitinophagia</taxon>
        <taxon>Chitinophagales</taxon>
        <taxon>Chitinophagaceae</taxon>
        <taxon>Nemorincola</taxon>
    </lineage>
</organism>
<sequence length="438" mass="49653">MYKRVFGVLAIMTAAFAGYGQMAFNTLEEVWQYADTHNTAIKNAAYEVKKGEREVQRSYLDLLPDVNANAAYTDNLTIQTTLIPAVIFGGPEGVYRPVQFGQKYTYNAGFTAQLDLVNVQTWYNTRVARETKELNKAGLNNTKRNTYQQIAAQYYAYLLNKEALRLAAISAAAADSVYAAVNNRFNEGAVSLPNMDVAKLNSERAQQTLITARYQLLSSLNSLRGLLGLSVSDSISITQSLGSVSNTVSQEAFQEDPSIRLAYHQTLLNYGRYQTANAGAFPTISVLYSNNTQQFDNTFRPFDAAGPQWFPATYWSLRASWTVFNGGDRWLRSQKAKLTYLQSKEDEEQARRQAAINDDNLRLDHQKTVLLLNKAESVMNLSYDNYRHISLRYEEGLASLEDRLRAFTDYISYQNQYLNSLSEMLVRSYNIKLRQRSF</sequence>
<keyword evidence="8" id="KW-0732">Signal</keyword>
<evidence type="ECO:0000313" key="10">
    <source>
        <dbReference type="Proteomes" id="UP001500067"/>
    </source>
</evidence>
<evidence type="ECO:0008006" key="11">
    <source>
        <dbReference type="Google" id="ProtNLM"/>
    </source>
</evidence>
<dbReference type="PANTHER" id="PTHR30026:SF20">
    <property type="entry name" value="OUTER MEMBRANE PROTEIN TOLC"/>
    <property type="match status" value="1"/>
</dbReference>
<dbReference type="EMBL" id="BAABFA010000001">
    <property type="protein sequence ID" value="GAA4459795.1"/>
    <property type="molecule type" value="Genomic_DNA"/>
</dbReference>
<evidence type="ECO:0000313" key="9">
    <source>
        <dbReference type="EMBL" id="GAA4459795.1"/>
    </source>
</evidence>
<evidence type="ECO:0000256" key="1">
    <source>
        <dbReference type="ARBA" id="ARBA00004442"/>
    </source>
</evidence>
<accession>A0ABP8N4N7</accession>
<evidence type="ECO:0000256" key="5">
    <source>
        <dbReference type="ARBA" id="ARBA00022692"/>
    </source>
</evidence>
<dbReference type="Pfam" id="PF02321">
    <property type="entry name" value="OEP"/>
    <property type="match status" value="1"/>
</dbReference>
<proteinExistence type="inferred from homology"/>
<keyword evidence="7" id="KW-0998">Cell outer membrane</keyword>
<feature type="chain" id="PRO_5047124680" description="TolC family protein" evidence="8">
    <location>
        <begin position="18"/>
        <end position="438"/>
    </location>
</feature>
<evidence type="ECO:0000256" key="7">
    <source>
        <dbReference type="ARBA" id="ARBA00023237"/>
    </source>
</evidence>
<evidence type="ECO:0000256" key="6">
    <source>
        <dbReference type="ARBA" id="ARBA00023136"/>
    </source>
</evidence>
<dbReference type="Proteomes" id="UP001500067">
    <property type="component" value="Unassembled WGS sequence"/>
</dbReference>
<keyword evidence="10" id="KW-1185">Reference proteome</keyword>
<protein>
    <recommendedName>
        <fullName evidence="11">TolC family protein</fullName>
    </recommendedName>
</protein>
<dbReference type="PANTHER" id="PTHR30026">
    <property type="entry name" value="OUTER MEMBRANE PROTEIN TOLC"/>
    <property type="match status" value="1"/>
</dbReference>
<keyword evidence="5" id="KW-0812">Transmembrane</keyword>
<reference evidence="10" key="1">
    <citation type="journal article" date="2019" name="Int. J. Syst. Evol. Microbiol.">
        <title>The Global Catalogue of Microorganisms (GCM) 10K type strain sequencing project: providing services to taxonomists for standard genome sequencing and annotation.</title>
        <authorList>
            <consortium name="The Broad Institute Genomics Platform"/>
            <consortium name="The Broad Institute Genome Sequencing Center for Infectious Disease"/>
            <person name="Wu L."/>
            <person name="Ma J."/>
        </authorList>
    </citation>
    <scope>NUCLEOTIDE SEQUENCE [LARGE SCALE GENOMIC DNA]</scope>
    <source>
        <strain evidence="10">JCM 32105</strain>
    </source>
</reference>
<comment type="subcellular location">
    <subcellularLocation>
        <location evidence="1">Cell outer membrane</location>
    </subcellularLocation>
</comment>
<evidence type="ECO:0000256" key="3">
    <source>
        <dbReference type="ARBA" id="ARBA00022448"/>
    </source>
</evidence>
<gene>
    <name evidence="9" type="ORF">GCM10023093_01440</name>
</gene>
<evidence type="ECO:0000256" key="8">
    <source>
        <dbReference type="SAM" id="SignalP"/>
    </source>
</evidence>
<keyword evidence="4" id="KW-1134">Transmembrane beta strand</keyword>
<keyword evidence="6" id="KW-0472">Membrane</keyword>
<dbReference type="SUPFAM" id="SSF56954">
    <property type="entry name" value="Outer membrane efflux proteins (OEP)"/>
    <property type="match status" value="1"/>
</dbReference>
<keyword evidence="3" id="KW-0813">Transport</keyword>
<evidence type="ECO:0000256" key="4">
    <source>
        <dbReference type="ARBA" id="ARBA00022452"/>
    </source>
</evidence>
<name>A0ABP8N4N7_9BACT</name>
<feature type="signal peptide" evidence="8">
    <location>
        <begin position="1"/>
        <end position="17"/>
    </location>
</feature>
<dbReference type="InterPro" id="IPR051906">
    <property type="entry name" value="TolC-like"/>
</dbReference>
<comment type="similarity">
    <text evidence="2">Belongs to the outer membrane factor (OMF) (TC 1.B.17) family.</text>
</comment>
<dbReference type="InterPro" id="IPR003423">
    <property type="entry name" value="OMP_efflux"/>
</dbReference>